<organism evidence="1 2">
    <name type="scientific">Colocasia esculenta</name>
    <name type="common">Wild taro</name>
    <name type="synonym">Arum esculentum</name>
    <dbReference type="NCBI Taxonomy" id="4460"/>
    <lineage>
        <taxon>Eukaryota</taxon>
        <taxon>Viridiplantae</taxon>
        <taxon>Streptophyta</taxon>
        <taxon>Embryophyta</taxon>
        <taxon>Tracheophyta</taxon>
        <taxon>Spermatophyta</taxon>
        <taxon>Magnoliopsida</taxon>
        <taxon>Liliopsida</taxon>
        <taxon>Araceae</taxon>
        <taxon>Aroideae</taxon>
        <taxon>Colocasieae</taxon>
        <taxon>Colocasia</taxon>
    </lineage>
</organism>
<keyword evidence="2" id="KW-1185">Reference proteome</keyword>
<evidence type="ECO:0000313" key="1">
    <source>
        <dbReference type="EMBL" id="MQM15950.1"/>
    </source>
</evidence>
<reference evidence="1" key="1">
    <citation type="submission" date="2017-07" db="EMBL/GenBank/DDBJ databases">
        <title>Taro Niue Genome Assembly and Annotation.</title>
        <authorList>
            <person name="Atibalentja N."/>
            <person name="Keating K."/>
            <person name="Fields C.J."/>
        </authorList>
    </citation>
    <scope>NUCLEOTIDE SEQUENCE</scope>
    <source>
        <strain evidence="1">Niue_2</strain>
        <tissue evidence="1">Leaf</tissue>
    </source>
</reference>
<comment type="caution">
    <text evidence="1">The sequence shown here is derived from an EMBL/GenBank/DDBJ whole genome shotgun (WGS) entry which is preliminary data.</text>
</comment>
<proteinExistence type="predicted"/>
<protein>
    <submittedName>
        <fullName evidence="1">Uncharacterized protein</fullName>
    </submittedName>
</protein>
<accession>A0A843X9G3</accession>
<dbReference type="Proteomes" id="UP000652761">
    <property type="component" value="Unassembled WGS sequence"/>
</dbReference>
<sequence length="142" mass="15683">MEGGESAWVKGSISPEEEWIGRGVPCRFSRSGMEGGESAGVKGAVSPEEEWIGRGVPSRFSGLVSQDAECDSVLCVLVVVVLSRSPWIPFSTASWYQSLVYLLWLQGGGVSGGWLCRHLSRRLEMPRHHHWLSLDLRTRTVV</sequence>
<evidence type="ECO:0000313" key="2">
    <source>
        <dbReference type="Proteomes" id="UP000652761"/>
    </source>
</evidence>
<dbReference type="AlphaFoldDB" id="A0A843X9G3"/>
<name>A0A843X9G3_COLES</name>
<gene>
    <name evidence="1" type="ORF">Taro_048903</name>
</gene>
<dbReference type="EMBL" id="NMUH01006760">
    <property type="protein sequence ID" value="MQM15950.1"/>
    <property type="molecule type" value="Genomic_DNA"/>
</dbReference>